<dbReference type="GO" id="GO:0022857">
    <property type="term" value="F:transmembrane transporter activity"/>
    <property type="evidence" value="ECO:0007669"/>
    <property type="project" value="InterPro"/>
</dbReference>
<dbReference type="Proteomes" id="UP000291189">
    <property type="component" value="Unassembled WGS sequence"/>
</dbReference>
<dbReference type="InterPro" id="IPR001851">
    <property type="entry name" value="ABC_transp_permease"/>
</dbReference>
<evidence type="ECO:0000256" key="4">
    <source>
        <dbReference type="ARBA" id="ARBA00022692"/>
    </source>
</evidence>
<dbReference type="PANTHER" id="PTHR11795:SF445">
    <property type="entry name" value="AMINO ACID ABC TRANSPORTER PERMEASE PROTEIN"/>
    <property type="match status" value="1"/>
</dbReference>
<evidence type="ECO:0000256" key="9">
    <source>
        <dbReference type="SAM" id="Phobius"/>
    </source>
</evidence>
<feature type="chain" id="PRO_5020648683" evidence="10">
    <location>
        <begin position="29"/>
        <end position="462"/>
    </location>
</feature>
<proteinExistence type="inferred from homology"/>
<keyword evidence="12" id="KW-1185">Reference proteome</keyword>
<feature type="transmembrane region" description="Helical" evidence="9">
    <location>
        <begin position="428"/>
        <end position="449"/>
    </location>
</feature>
<dbReference type="PANTHER" id="PTHR11795">
    <property type="entry name" value="BRANCHED-CHAIN AMINO ACID TRANSPORT SYSTEM PERMEASE PROTEIN LIVH"/>
    <property type="match status" value="1"/>
</dbReference>
<feature type="transmembrane region" description="Helical" evidence="9">
    <location>
        <begin position="231"/>
        <end position="249"/>
    </location>
</feature>
<reference evidence="11 12" key="1">
    <citation type="submission" date="2019-01" db="EMBL/GenBank/DDBJ databases">
        <title>Nocardioides guangzhouensis sp. nov., an actinobacterium isolated from soil.</title>
        <authorList>
            <person name="Fu Y."/>
            <person name="Cai Y."/>
            <person name="Lin Z."/>
            <person name="Chen P."/>
        </authorList>
    </citation>
    <scope>NUCLEOTIDE SEQUENCE [LARGE SCALE GENOMIC DNA]</scope>
    <source>
        <strain evidence="11 12">NBRC 105384</strain>
    </source>
</reference>
<feature type="transmembrane region" description="Helical" evidence="9">
    <location>
        <begin position="204"/>
        <end position="225"/>
    </location>
</feature>
<dbReference type="RefSeq" id="WP_129987491.1">
    <property type="nucleotide sequence ID" value="NZ_SDPU01000022.1"/>
</dbReference>
<feature type="transmembrane region" description="Helical" evidence="9">
    <location>
        <begin position="169"/>
        <end position="192"/>
    </location>
</feature>
<keyword evidence="10" id="KW-0732">Signal</keyword>
<comment type="caution">
    <text evidence="11">The sequence shown here is derived from an EMBL/GenBank/DDBJ whole genome shotgun (WGS) entry which is preliminary data.</text>
</comment>
<evidence type="ECO:0000256" key="7">
    <source>
        <dbReference type="ARBA" id="ARBA00023136"/>
    </source>
</evidence>
<dbReference type="GO" id="GO:0006865">
    <property type="term" value="P:amino acid transport"/>
    <property type="evidence" value="ECO:0007669"/>
    <property type="project" value="UniProtKB-KW"/>
</dbReference>
<dbReference type="CDD" id="cd06582">
    <property type="entry name" value="TM_PBP1_LivH_like"/>
    <property type="match status" value="1"/>
</dbReference>
<feature type="transmembrane region" description="Helical" evidence="9">
    <location>
        <begin position="314"/>
        <end position="333"/>
    </location>
</feature>
<feature type="transmembrane region" description="Helical" evidence="9">
    <location>
        <begin position="261"/>
        <end position="282"/>
    </location>
</feature>
<organism evidence="11 12">
    <name type="scientific">Nocardioides iriomotensis</name>
    <dbReference type="NCBI Taxonomy" id="715784"/>
    <lineage>
        <taxon>Bacteria</taxon>
        <taxon>Bacillati</taxon>
        <taxon>Actinomycetota</taxon>
        <taxon>Actinomycetes</taxon>
        <taxon>Propionibacteriales</taxon>
        <taxon>Nocardioidaceae</taxon>
        <taxon>Nocardioides</taxon>
    </lineage>
</organism>
<feature type="transmembrane region" description="Helical" evidence="9">
    <location>
        <begin position="393"/>
        <end position="422"/>
    </location>
</feature>
<keyword evidence="4 9" id="KW-0812">Transmembrane</keyword>
<dbReference type="AlphaFoldDB" id="A0A4Q5J0U7"/>
<evidence type="ECO:0000256" key="2">
    <source>
        <dbReference type="ARBA" id="ARBA00022448"/>
    </source>
</evidence>
<keyword evidence="7 9" id="KW-0472">Membrane</keyword>
<evidence type="ECO:0000313" key="12">
    <source>
        <dbReference type="Proteomes" id="UP000291189"/>
    </source>
</evidence>
<evidence type="ECO:0000256" key="8">
    <source>
        <dbReference type="ARBA" id="ARBA00037998"/>
    </source>
</evidence>
<evidence type="ECO:0000256" key="5">
    <source>
        <dbReference type="ARBA" id="ARBA00022970"/>
    </source>
</evidence>
<keyword evidence="2" id="KW-0813">Transport</keyword>
<gene>
    <name evidence="11" type="ORF">ETU37_11635</name>
</gene>
<keyword evidence="3" id="KW-1003">Cell membrane</keyword>
<evidence type="ECO:0000256" key="10">
    <source>
        <dbReference type="SAM" id="SignalP"/>
    </source>
</evidence>
<dbReference type="InterPro" id="IPR052157">
    <property type="entry name" value="BCAA_transport_permease"/>
</dbReference>
<dbReference type="GO" id="GO:0005886">
    <property type="term" value="C:plasma membrane"/>
    <property type="evidence" value="ECO:0007669"/>
    <property type="project" value="UniProtKB-SubCell"/>
</dbReference>
<dbReference type="Pfam" id="PF02653">
    <property type="entry name" value="BPD_transp_2"/>
    <property type="match status" value="1"/>
</dbReference>
<dbReference type="EMBL" id="SDPU01000022">
    <property type="protein sequence ID" value="RYU11903.1"/>
    <property type="molecule type" value="Genomic_DNA"/>
</dbReference>
<evidence type="ECO:0000313" key="11">
    <source>
        <dbReference type="EMBL" id="RYU11903.1"/>
    </source>
</evidence>
<accession>A0A4Q5J0U7</accession>
<sequence>MHARPIRLAALLALLVTALVLTGGTVSAATASPATQAAASGAAAECALPKPTDDDTISILGRICDRREDPQVPVEGVDVTVEDDAGKVVGEATSGADGTFVVDLPGAAVSLLGKTFTVKINEDSLPEDTEPEVLTRKLPINLDNDVSVTFPIGAAGPGGTGFAAQALQLAVGGLVFSALLAMAALGLSMVFGTTGLTNFAHGELITFGALVALAIDRLPGTISIGGVEVTVIIGVIAAFVLGGAFGWLNDAALWRPLRRRGTGLIAMMIVSIGLSLFLRSVYQYIGGAQSQNYSQYAAVTPWEIGPVLLTPKELLVFLLAMGVLVVTTSLLQFTRIGKATRAVADNPALSSATGINVERVISLVWIGGTALAGLSGALLGLTQGFDYQIGFKILLLVFAAVVLGGLGTIWGAIVGAFIIGLFTELSTLFVPAEFKFVGALLLLIVVLLIRPQGLLGRAQRVG</sequence>
<protein>
    <submittedName>
        <fullName evidence="11">Branched-chain amino acid ABC transporter permease</fullName>
    </submittedName>
</protein>
<evidence type="ECO:0000256" key="6">
    <source>
        <dbReference type="ARBA" id="ARBA00022989"/>
    </source>
</evidence>
<evidence type="ECO:0000256" key="1">
    <source>
        <dbReference type="ARBA" id="ARBA00004651"/>
    </source>
</evidence>
<comment type="subcellular location">
    <subcellularLocation>
        <location evidence="1">Cell membrane</location>
        <topology evidence="1">Multi-pass membrane protein</topology>
    </subcellularLocation>
</comment>
<keyword evidence="6 9" id="KW-1133">Transmembrane helix</keyword>
<evidence type="ECO:0000256" key="3">
    <source>
        <dbReference type="ARBA" id="ARBA00022475"/>
    </source>
</evidence>
<keyword evidence="5" id="KW-0029">Amino-acid transport</keyword>
<dbReference type="OrthoDB" id="9807115at2"/>
<name>A0A4Q5J0U7_9ACTN</name>
<feature type="signal peptide" evidence="10">
    <location>
        <begin position="1"/>
        <end position="28"/>
    </location>
</feature>
<comment type="similarity">
    <text evidence="8">Belongs to the binding-protein-dependent transport system permease family. LivHM subfamily.</text>
</comment>